<dbReference type="Proteomes" id="UP000481861">
    <property type="component" value="Unassembled WGS sequence"/>
</dbReference>
<keyword evidence="2" id="KW-1185">Reference proteome</keyword>
<name>A0A7C8M9V6_9PLEO</name>
<protein>
    <submittedName>
        <fullName evidence="1">Uncharacterized protein</fullName>
    </submittedName>
</protein>
<gene>
    <name evidence="1" type="ORF">BDV95DRAFT_606790</name>
</gene>
<accession>A0A7C8M9V6</accession>
<sequence>MPSLPNPLHLIIYPSPLFAAHWALFLPTPTSTTTPKLGTRIHADGSPATGFTLLVEPEHDLAECAPRSYRVVELGSVGEGKGVGDVERVAREVEVPGKSLKGVGVAGVEGLRRRVEMKNCQTWVREVVGKLVEEGLLEAGALQVVEGAPKN</sequence>
<dbReference type="InterPro" id="IPR046670">
    <property type="entry name" value="DUF6540"/>
</dbReference>
<evidence type="ECO:0000313" key="2">
    <source>
        <dbReference type="Proteomes" id="UP000481861"/>
    </source>
</evidence>
<organism evidence="1 2">
    <name type="scientific">Massariosphaeria phaeospora</name>
    <dbReference type="NCBI Taxonomy" id="100035"/>
    <lineage>
        <taxon>Eukaryota</taxon>
        <taxon>Fungi</taxon>
        <taxon>Dikarya</taxon>
        <taxon>Ascomycota</taxon>
        <taxon>Pezizomycotina</taxon>
        <taxon>Dothideomycetes</taxon>
        <taxon>Pleosporomycetidae</taxon>
        <taxon>Pleosporales</taxon>
        <taxon>Pleosporales incertae sedis</taxon>
        <taxon>Massariosphaeria</taxon>
    </lineage>
</organism>
<reference evidence="1 2" key="1">
    <citation type="submission" date="2020-01" db="EMBL/GenBank/DDBJ databases">
        <authorList>
            <consortium name="DOE Joint Genome Institute"/>
            <person name="Haridas S."/>
            <person name="Albert R."/>
            <person name="Binder M."/>
            <person name="Bloem J."/>
            <person name="Labutti K."/>
            <person name="Salamov A."/>
            <person name="Andreopoulos B."/>
            <person name="Baker S.E."/>
            <person name="Barry K."/>
            <person name="Bills G."/>
            <person name="Bluhm B.H."/>
            <person name="Cannon C."/>
            <person name="Castanera R."/>
            <person name="Culley D.E."/>
            <person name="Daum C."/>
            <person name="Ezra D."/>
            <person name="Gonzalez J.B."/>
            <person name="Henrissat B."/>
            <person name="Kuo A."/>
            <person name="Liang C."/>
            <person name="Lipzen A."/>
            <person name="Lutzoni F."/>
            <person name="Magnuson J."/>
            <person name="Mondo S."/>
            <person name="Nolan M."/>
            <person name="Ohm R."/>
            <person name="Pangilinan J."/>
            <person name="Park H.-J.H."/>
            <person name="Ramirez L."/>
            <person name="Alfaro M."/>
            <person name="Sun H."/>
            <person name="Tritt A."/>
            <person name="Yoshinaga Y."/>
            <person name="Zwiers L.-H.L."/>
            <person name="Turgeon B.G."/>
            <person name="Goodwin S.B."/>
            <person name="Spatafora J.W."/>
            <person name="Crous P.W."/>
            <person name="Grigoriev I.V."/>
        </authorList>
    </citation>
    <scope>NUCLEOTIDE SEQUENCE [LARGE SCALE GENOMIC DNA]</scope>
    <source>
        <strain evidence="1 2">CBS 611.86</strain>
    </source>
</reference>
<dbReference type="AlphaFoldDB" id="A0A7C8M9V6"/>
<dbReference type="EMBL" id="JAADJZ010000011">
    <property type="protein sequence ID" value="KAF2871355.1"/>
    <property type="molecule type" value="Genomic_DNA"/>
</dbReference>
<comment type="caution">
    <text evidence="1">The sequence shown here is derived from an EMBL/GenBank/DDBJ whole genome shotgun (WGS) entry which is preliminary data.</text>
</comment>
<dbReference type="Pfam" id="PF20174">
    <property type="entry name" value="DUF6540"/>
    <property type="match status" value="1"/>
</dbReference>
<evidence type="ECO:0000313" key="1">
    <source>
        <dbReference type="EMBL" id="KAF2871355.1"/>
    </source>
</evidence>
<proteinExistence type="predicted"/>
<dbReference type="OrthoDB" id="2999773at2759"/>